<feature type="coiled-coil region" evidence="8">
    <location>
        <begin position="121"/>
        <end position="273"/>
    </location>
</feature>
<feature type="coiled-coil region" evidence="8">
    <location>
        <begin position="742"/>
        <end position="776"/>
    </location>
</feature>
<evidence type="ECO:0000256" key="3">
    <source>
        <dbReference type="ARBA" id="ARBA00022490"/>
    </source>
</evidence>
<feature type="coiled-coil region" evidence="8">
    <location>
        <begin position="328"/>
        <end position="397"/>
    </location>
</feature>
<dbReference type="GO" id="GO:0097711">
    <property type="term" value="P:ciliary basal body-plasma membrane docking"/>
    <property type="evidence" value="ECO:0007669"/>
    <property type="project" value="TreeGrafter"/>
</dbReference>
<feature type="coiled-coil region" evidence="8">
    <location>
        <begin position="1432"/>
        <end position="1484"/>
    </location>
</feature>
<proteinExistence type="predicted"/>
<dbReference type="GO" id="GO:1905349">
    <property type="term" value="P:ciliary transition zone assembly"/>
    <property type="evidence" value="ECO:0007669"/>
    <property type="project" value="TreeGrafter"/>
</dbReference>
<evidence type="ECO:0008006" key="11">
    <source>
        <dbReference type="Google" id="ProtNLM"/>
    </source>
</evidence>
<keyword evidence="10" id="KW-1185">Reference proteome</keyword>
<feature type="coiled-coil region" evidence="8">
    <location>
        <begin position="1995"/>
        <end position="2055"/>
    </location>
</feature>
<keyword evidence="4" id="KW-0970">Cilium biogenesis/degradation</keyword>
<dbReference type="GO" id="GO:1905515">
    <property type="term" value="P:non-motile cilium assembly"/>
    <property type="evidence" value="ECO:0007669"/>
    <property type="project" value="TreeGrafter"/>
</dbReference>
<keyword evidence="3" id="KW-0963">Cytoplasm</keyword>
<accession>A0A9P0B1J9</accession>
<keyword evidence="7" id="KW-0966">Cell projection</keyword>
<feature type="coiled-coil region" evidence="8">
    <location>
        <begin position="441"/>
        <end position="534"/>
    </location>
</feature>
<organism evidence="9 10">
    <name type="scientific">Brassicogethes aeneus</name>
    <name type="common">Rape pollen beetle</name>
    <name type="synonym">Meligethes aeneus</name>
    <dbReference type="NCBI Taxonomy" id="1431903"/>
    <lineage>
        <taxon>Eukaryota</taxon>
        <taxon>Metazoa</taxon>
        <taxon>Ecdysozoa</taxon>
        <taxon>Arthropoda</taxon>
        <taxon>Hexapoda</taxon>
        <taxon>Insecta</taxon>
        <taxon>Pterygota</taxon>
        <taxon>Neoptera</taxon>
        <taxon>Endopterygota</taxon>
        <taxon>Coleoptera</taxon>
        <taxon>Polyphaga</taxon>
        <taxon>Cucujiformia</taxon>
        <taxon>Nitidulidae</taxon>
        <taxon>Meligethinae</taxon>
        <taxon>Brassicogethes</taxon>
    </lineage>
</organism>
<dbReference type="Proteomes" id="UP001154078">
    <property type="component" value="Chromosome 3"/>
</dbReference>
<feature type="coiled-coil region" evidence="8">
    <location>
        <begin position="1340"/>
        <end position="1374"/>
    </location>
</feature>
<dbReference type="PANTHER" id="PTHR18879:SF20">
    <property type="entry name" value="CENTROSOMAL PROTEIN OF 290 KDA"/>
    <property type="match status" value="1"/>
</dbReference>
<evidence type="ECO:0000256" key="4">
    <source>
        <dbReference type="ARBA" id="ARBA00022794"/>
    </source>
</evidence>
<evidence type="ECO:0000256" key="2">
    <source>
        <dbReference type="ARBA" id="ARBA00004300"/>
    </source>
</evidence>
<dbReference type="GO" id="GO:0034451">
    <property type="term" value="C:centriolar satellite"/>
    <property type="evidence" value="ECO:0007669"/>
    <property type="project" value="TreeGrafter"/>
</dbReference>
<evidence type="ECO:0000313" key="10">
    <source>
        <dbReference type="Proteomes" id="UP001154078"/>
    </source>
</evidence>
<keyword evidence="6" id="KW-0206">Cytoskeleton</keyword>
<feature type="coiled-coil region" evidence="8">
    <location>
        <begin position="1206"/>
        <end position="1274"/>
    </location>
</feature>
<dbReference type="OrthoDB" id="6351660at2759"/>
<evidence type="ECO:0000256" key="8">
    <source>
        <dbReference type="SAM" id="Coils"/>
    </source>
</evidence>
<dbReference type="PANTHER" id="PTHR18879">
    <property type="entry name" value="CENTROSOMAL PROTEIN OF 290 KDA"/>
    <property type="match status" value="1"/>
</dbReference>
<evidence type="ECO:0000256" key="6">
    <source>
        <dbReference type="ARBA" id="ARBA00023212"/>
    </source>
</evidence>
<evidence type="ECO:0000256" key="5">
    <source>
        <dbReference type="ARBA" id="ARBA00023054"/>
    </source>
</evidence>
<dbReference type="InterPro" id="IPR026201">
    <property type="entry name" value="Cep290"/>
</dbReference>
<sequence>MDWKYLLSLSPEDLNDDKKDELFNLVTWFDNDKEELNFKKCFSLFRISQELLKYKGEQVETLLQELDELATKQGEDDTRRLESDTDIMSSKSRKSGSIEFENLEQKYIGLKNKFKKQIKLHKSVTDEYEKAKSSIKSLESENFQLQKQLQNKVQEGSESDISETVREQHKELIEVVQNKNKQISDLLQDIEEVEKENLILRDKLSKIRDDLATATDEINLMTERLNGSNVKLAESLEQYQNLVAENEVLKEQIQTLNEEKEVVELKIEEFTTEINNRVIEWKKIIHQKDLEIKELRGKHTDSSIHSSISSLPNDENEKMQVATLNKILIQREQQILDLQSQLKEATLEMQEITNLIQTLSTEKLTNSIKIEEILSVNKEIKKQLKSAHERSQNLQEDVEYAEAIVNSKDADFKELLTELNNKGHVDLSEKMEQIYRLKSEKKNKDKEISRLVKTCNKLQENSDILNKENLELRNKLGMSEDEEISLTGTVKIKNKNSKVNQDLKKQLTKLDEENLNLKSRIQKLTKTVSSLQNQIFDLGCKPDNNLIENFSKPNATESILLDKDELKGIIEENEALRKGMHEILNSINTKKESTTKEIKSETLEQLLRALDVKHISGWYHPAMRLQAELHNLEGINTELREQLRKTKLENSSIQEKSALEADISEGEVVNKTPRNIPEIQEEVCETLDQFEDITNDEHNNFNTILEKIIQILQSLSAKNLQSVKNILLALIEPLNGKYLNLIKEYENNVLLEKQETKKANDNLLILETQLKVLTENKSEDSMIKQLEKFTKNDILKNRKVVFLEDEINKLNKNKDEMEEKLEKEKQNLINDNKILKNKNDSYTNKLIILENNLKISVNSDVFNETKNNLLNLTVKHRKLLVDLEKTCEEKTIQLNVLNETNKSLEGNKVELQKKLTEILSKYHSIENSNQNIDENVKKLSKKISESEVKEISERQRADHTNNLYELVKEQLYKSEERLKEFSKYNETILQKNLFLQEQLKDAEFKLSEYVDNKLYSKLQVDYNKLLEKINTINKKETVLNKDEEKKGGVESKWTNKKEKELLGLKHQIVDLIAVSDEKMLIGQLHSDIKYHRMLDLDYVNKIKILNDELTNYINLYKNIETKYEEDKVAFSEKETQCMKKLNLLKNILRLQKTQYYGCIPLISEEKIIQKIRNLSKDKHEAFLNLINAQKLNNEADILREQCGYELQNLNEQQAILKGNKEESNKMLQWLQEKKTFQLNVLRYKRQAEFKEMQLQHLLERVKIQDEEIAHIEEELLHSHTNLLFQIETEDSTEKPETIVQERPRENVVKIMKAIEVQTQVVFSGSNNNDENKITSLKYEVLQLQNTLREKDLQIDELKNKITEQEISISLFRNQIGDKQSQITFYERHILELQSKNLETNKDMFDGAGGDNISVGRASFSKEDELLSLKSIVDKMQETLSLKEKAIQDYESLLKNDRDKHSLAAARLQDEIKVLQKGILEEKQKNTQLDDCLQSSKPNRAAMEEYVNQVHSLEKHTAELHTSVSSLEAQLQTSREEAVRWKTLASDRLQAMNDLHKDLEDQHKNELSMYKEDCDKWKEEVNNLKDMIVKHRSETGNIGGDIQKIMKEKDNRIHELSVLLRQAKSNKAEKTPEMDLTPKLTNLESTNETLQKENELLRKKYEQLMQRERNIREEVRELKGQLMKKPIISAKSDKSEKSIKDQLQRKISTLENEIIQLKENLSAQIAINETHKVKSDEDFERWKKLKYWQQTTEKLKSKLNEKDLKLTRLQQTTSGYRMLIERLEREKHNLENRIKNLKTDCNKSNDETIEMLRIENMKLLAENQSLISKLEISQHHAGGLGVSLLQEKLEGQERKIAVLEVSAKGSVEVRGEMERMQSKISSIQKRNLCLEAENLECKMDLEKSRKEMPYLQEQIQHLENYIEVLKDENTKNLSGRGAEKSSEQNCESKKLPELERTVFILKRVIEKLQVENKRLINGKMPNSERTSSADKFRRDNLRLRQQYGEAIEKVTLLEKELADCNDKIKSFSKKPVSDIVKALSEELSNVRKELKEKSLLLERVKILLQRAAAKEKSLLQEIANMRK</sequence>
<comment type="subcellular location">
    <subcellularLocation>
        <location evidence="1">Cytoplasm</location>
        <location evidence="1">Cytoskeleton</location>
        <location evidence="1">Cilium basal body</location>
    </subcellularLocation>
    <subcellularLocation>
        <location evidence="2">Cytoplasm</location>
        <location evidence="2">Cytoskeleton</location>
        <location evidence="2">Microtubule organizing center</location>
        <location evidence="2">Centrosome</location>
    </subcellularLocation>
</comment>
<dbReference type="EMBL" id="OV121134">
    <property type="protein sequence ID" value="CAH0553139.1"/>
    <property type="molecule type" value="Genomic_DNA"/>
</dbReference>
<evidence type="ECO:0000313" key="9">
    <source>
        <dbReference type="EMBL" id="CAH0553139.1"/>
    </source>
</evidence>
<evidence type="ECO:0000256" key="1">
    <source>
        <dbReference type="ARBA" id="ARBA00004120"/>
    </source>
</evidence>
<feature type="coiled-coil region" evidence="8">
    <location>
        <begin position="880"/>
        <end position="949"/>
    </location>
</feature>
<feature type="coiled-coil region" evidence="8">
    <location>
        <begin position="800"/>
        <end position="852"/>
    </location>
</feature>
<feature type="coiled-coil region" evidence="8">
    <location>
        <begin position="622"/>
        <end position="656"/>
    </location>
</feature>
<feature type="coiled-coil region" evidence="8">
    <location>
        <begin position="1541"/>
        <end position="1726"/>
    </location>
</feature>
<gene>
    <name evidence="9" type="ORF">MELIAE_LOCUS5224</name>
</gene>
<dbReference type="GO" id="GO:0035869">
    <property type="term" value="C:ciliary transition zone"/>
    <property type="evidence" value="ECO:0007669"/>
    <property type="project" value="TreeGrafter"/>
</dbReference>
<reference evidence="9" key="1">
    <citation type="submission" date="2021-12" db="EMBL/GenBank/DDBJ databases">
        <authorList>
            <person name="King R."/>
        </authorList>
    </citation>
    <scope>NUCLEOTIDE SEQUENCE</scope>
</reference>
<name>A0A9P0B1J9_BRAAE</name>
<keyword evidence="5 8" id="KW-0175">Coiled coil</keyword>
<protein>
    <recommendedName>
        <fullName evidence="11">Centrosomal protein of 290 kDa</fullName>
    </recommendedName>
</protein>
<feature type="coiled-coil region" evidence="8">
    <location>
        <begin position="1751"/>
        <end position="1892"/>
    </location>
</feature>
<evidence type="ECO:0000256" key="7">
    <source>
        <dbReference type="ARBA" id="ARBA00023273"/>
    </source>
</evidence>